<evidence type="ECO:0000313" key="2">
    <source>
        <dbReference type="Proteomes" id="UP000177080"/>
    </source>
</evidence>
<accession>A0A1F4ZDE9</accession>
<dbReference type="AlphaFoldDB" id="A0A1F4ZDE9"/>
<protein>
    <submittedName>
        <fullName evidence="1">Uncharacterized protein</fullName>
    </submittedName>
</protein>
<dbReference type="EMBL" id="MEXN01000003">
    <property type="protein sequence ID" value="OGD03986.1"/>
    <property type="molecule type" value="Genomic_DNA"/>
</dbReference>
<evidence type="ECO:0000313" key="1">
    <source>
        <dbReference type="EMBL" id="OGD03986.1"/>
    </source>
</evidence>
<comment type="caution">
    <text evidence="1">The sequence shown here is derived from an EMBL/GenBank/DDBJ whole genome shotgun (WGS) entry which is preliminary data.</text>
</comment>
<reference evidence="1 2" key="1">
    <citation type="journal article" date="2016" name="Nat. Commun.">
        <title>Thousands of microbial genomes shed light on interconnected biogeochemical processes in an aquifer system.</title>
        <authorList>
            <person name="Anantharaman K."/>
            <person name="Brown C.T."/>
            <person name="Hug L.A."/>
            <person name="Sharon I."/>
            <person name="Castelle C.J."/>
            <person name="Probst A.J."/>
            <person name="Thomas B.C."/>
            <person name="Singh A."/>
            <person name="Wilkins M.J."/>
            <person name="Karaoz U."/>
            <person name="Brodie E.L."/>
            <person name="Williams K.H."/>
            <person name="Hubbard S.S."/>
            <person name="Banfield J.F."/>
        </authorList>
    </citation>
    <scope>NUCLEOTIDE SEQUENCE [LARGE SCALE GENOMIC DNA]</scope>
</reference>
<organism evidence="1 2">
    <name type="scientific">Candidatus Amesbacteria bacterium RIFCSPLOWO2_01_FULL_48_25</name>
    <dbReference type="NCBI Taxonomy" id="1797259"/>
    <lineage>
        <taxon>Bacteria</taxon>
        <taxon>Candidatus Amesiibacteriota</taxon>
    </lineage>
</organism>
<sequence length="127" mass="13709">MLNPGSKTELEKLSVIPTSESIISAQQALLGLIPQIMVDGSRVVQHQSLPDGGGEGIVVENGRISYSRGFEVDDIVYEVEVTPGGIHVYEEERGHAYYYGDGSWDAGITLLAEGLQKVAMILADFSK</sequence>
<dbReference type="Proteomes" id="UP000177080">
    <property type="component" value="Unassembled WGS sequence"/>
</dbReference>
<gene>
    <name evidence="1" type="ORF">A2989_01140</name>
</gene>
<proteinExistence type="predicted"/>
<name>A0A1F4ZDE9_9BACT</name>